<dbReference type="FunFam" id="1.20.58.200:FF:000002">
    <property type="entry name" value="Putative translin"/>
    <property type="match status" value="1"/>
</dbReference>
<dbReference type="Gene3D" id="1.20.58.190">
    <property type="entry name" value="Translin, domain 1"/>
    <property type="match status" value="1"/>
</dbReference>
<dbReference type="Proteomes" id="UP000076722">
    <property type="component" value="Unassembled WGS sequence"/>
</dbReference>
<dbReference type="InterPro" id="IPR036081">
    <property type="entry name" value="Translin_sf"/>
</dbReference>
<reference evidence="9 10" key="1">
    <citation type="journal article" date="2016" name="Mol. Biol. Evol.">
        <title>Comparative Genomics of Early-Diverging Mushroom-Forming Fungi Provides Insights into the Origins of Lignocellulose Decay Capabilities.</title>
        <authorList>
            <person name="Nagy L.G."/>
            <person name="Riley R."/>
            <person name="Tritt A."/>
            <person name="Adam C."/>
            <person name="Daum C."/>
            <person name="Floudas D."/>
            <person name="Sun H."/>
            <person name="Yadav J.S."/>
            <person name="Pangilinan J."/>
            <person name="Larsson K.H."/>
            <person name="Matsuura K."/>
            <person name="Barry K."/>
            <person name="Labutti K."/>
            <person name="Kuo R."/>
            <person name="Ohm R.A."/>
            <person name="Bhattacharya S.S."/>
            <person name="Shirouzu T."/>
            <person name="Yoshinaga Y."/>
            <person name="Martin F.M."/>
            <person name="Grigoriev I.V."/>
            <person name="Hibbett D.S."/>
        </authorList>
    </citation>
    <scope>NUCLEOTIDE SEQUENCE [LARGE SCALE GENOMIC DNA]</scope>
    <source>
        <strain evidence="9 10">HHB9708</strain>
    </source>
</reference>
<evidence type="ECO:0000256" key="8">
    <source>
        <dbReference type="SAM" id="Coils"/>
    </source>
</evidence>
<dbReference type="Pfam" id="PF01997">
    <property type="entry name" value="Translin"/>
    <property type="match status" value="1"/>
</dbReference>
<keyword evidence="4" id="KW-0963">Cytoplasm</keyword>
<dbReference type="InterPro" id="IPR016069">
    <property type="entry name" value="Translin_C"/>
</dbReference>
<keyword evidence="5" id="KW-0694">RNA-binding</keyword>
<evidence type="ECO:0000256" key="2">
    <source>
        <dbReference type="ARBA" id="ARBA00004496"/>
    </source>
</evidence>
<evidence type="ECO:0000313" key="10">
    <source>
        <dbReference type="Proteomes" id="UP000076722"/>
    </source>
</evidence>
<dbReference type="CDD" id="cd14819">
    <property type="entry name" value="Translin"/>
    <property type="match status" value="1"/>
</dbReference>
<dbReference type="AlphaFoldDB" id="A0A164RDE2"/>
<gene>
    <name evidence="9" type="ORF">SISNIDRAFT_180015</name>
</gene>
<comment type="subcellular location">
    <subcellularLocation>
        <location evidence="2">Cytoplasm</location>
    </subcellularLocation>
    <subcellularLocation>
        <location evidence="1">Nucleus</location>
    </subcellularLocation>
</comment>
<dbReference type="InterPro" id="IPR016068">
    <property type="entry name" value="Translin_N"/>
</dbReference>
<evidence type="ECO:0000256" key="7">
    <source>
        <dbReference type="ARBA" id="ARBA00023242"/>
    </source>
</evidence>
<dbReference type="GO" id="GO:0003697">
    <property type="term" value="F:single-stranded DNA binding"/>
    <property type="evidence" value="ECO:0007669"/>
    <property type="project" value="InterPro"/>
</dbReference>
<sequence length="221" mass="25849">MNQEDIDNIGRSLEQESELREKLKDRVTELERRTRTMTATLSQIHSTPKGELGLVLSSLRSDLRNCRVTVRNIADVVPSDQFWRWKDFWTRPMQSLVFVATLSKYLENRTLMTLTELNQELEIDEDIKDRFFIPTEDYLQGVITMVNELARLSVNTVILGNYEEPSEISAFVKELFAGFSMLNLKNDALRRRFDSLKYDMQKIEEVVYDISIRKLANSQKT</sequence>
<dbReference type="EMBL" id="KV419421">
    <property type="protein sequence ID" value="KZS90458.1"/>
    <property type="molecule type" value="Genomic_DNA"/>
</dbReference>
<dbReference type="GO" id="GO:0003723">
    <property type="term" value="F:RNA binding"/>
    <property type="evidence" value="ECO:0007669"/>
    <property type="project" value="UniProtKB-KW"/>
</dbReference>
<dbReference type="PANTHER" id="PTHR10741">
    <property type="entry name" value="TRANSLIN AND TRANSLIN ASSOCIATED PROTEIN X"/>
    <property type="match status" value="1"/>
</dbReference>
<organism evidence="9 10">
    <name type="scientific">Sistotremastrum niveocremeum HHB9708</name>
    <dbReference type="NCBI Taxonomy" id="1314777"/>
    <lineage>
        <taxon>Eukaryota</taxon>
        <taxon>Fungi</taxon>
        <taxon>Dikarya</taxon>
        <taxon>Basidiomycota</taxon>
        <taxon>Agaricomycotina</taxon>
        <taxon>Agaricomycetes</taxon>
        <taxon>Sistotremastrales</taxon>
        <taxon>Sistotremastraceae</taxon>
        <taxon>Sertulicium</taxon>
        <taxon>Sertulicium niveocremeum</taxon>
    </lineage>
</organism>
<dbReference type="InterPro" id="IPR033956">
    <property type="entry name" value="Translin"/>
</dbReference>
<comment type="similarity">
    <text evidence="3">Belongs to the translin family.</text>
</comment>
<proteinExistence type="inferred from homology"/>
<keyword evidence="8" id="KW-0175">Coiled coil</keyword>
<keyword evidence="7" id="KW-0539">Nucleus</keyword>
<dbReference type="SUPFAM" id="SSF74784">
    <property type="entry name" value="Translin"/>
    <property type="match status" value="1"/>
</dbReference>
<dbReference type="STRING" id="1314777.A0A164RDE2"/>
<dbReference type="GO" id="GO:0005634">
    <property type="term" value="C:nucleus"/>
    <property type="evidence" value="ECO:0007669"/>
    <property type="project" value="UniProtKB-SubCell"/>
</dbReference>
<name>A0A164RDE2_9AGAM</name>
<evidence type="ECO:0000256" key="3">
    <source>
        <dbReference type="ARBA" id="ARBA00005902"/>
    </source>
</evidence>
<evidence type="ECO:0000256" key="6">
    <source>
        <dbReference type="ARBA" id="ARBA00023125"/>
    </source>
</evidence>
<feature type="coiled-coil region" evidence="8">
    <location>
        <begin position="6"/>
        <end position="40"/>
    </location>
</feature>
<keyword evidence="10" id="KW-1185">Reference proteome</keyword>
<evidence type="ECO:0000313" key="9">
    <source>
        <dbReference type="EMBL" id="KZS90458.1"/>
    </source>
</evidence>
<evidence type="ECO:0000256" key="5">
    <source>
        <dbReference type="ARBA" id="ARBA00022884"/>
    </source>
</evidence>
<dbReference type="GO" id="GO:0016070">
    <property type="term" value="P:RNA metabolic process"/>
    <property type="evidence" value="ECO:0007669"/>
    <property type="project" value="InterPro"/>
</dbReference>
<evidence type="ECO:0000256" key="1">
    <source>
        <dbReference type="ARBA" id="ARBA00004123"/>
    </source>
</evidence>
<keyword evidence="6" id="KW-0238">DNA-binding</keyword>
<dbReference type="OrthoDB" id="829at2759"/>
<dbReference type="GO" id="GO:0005737">
    <property type="term" value="C:cytoplasm"/>
    <property type="evidence" value="ECO:0007669"/>
    <property type="project" value="UniProtKB-SubCell"/>
</dbReference>
<dbReference type="GO" id="GO:0043565">
    <property type="term" value="F:sequence-specific DNA binding"/>
    <property type="evidence" value="ECO:0007669"/>
    <property type="project" value="InterPro"/>
</dbReference>
<dbReference type="InterPro" id="IPR002848">
    <property type="entry name" value="Translin_fam"/>
</dbReference>
<evidence type="ECO:0000256" key="4">
    <source>
        <dbReference type="ARBA" id="ARBA00022490"/>
    </source>
</evidence>
<dbReference type="Gene3D" id="1.20.58.200">
    <property type="entry name" value="Translin, domain 2"/>
    <property type="match status" value="1"/>
</dbReference>
<accession>A0A164RDE2</accession>
<protein>
    <submittedName>
        <fullName evidence="9">Translin</fullName>
    </submittedName>
</protein>